<dbReference type="SUPFAM" id="SSF52540">
    <property type="entry name" value="P-loop containing nucleoside triphosphate hydrolases"/>
    <property type="match status" value="1"/>
</dbReference>
<evidence type="ECO:0000313" key="13">
    <source>
        <dbReference type="Proteomes" id="UP000593567"/>
    </source>
</evidence>
<name>A0A7J7K6X8_BUGNE</name>
<dbReference type="GO" id="GO:0005524">
    <property type="term" value="F:ATP binding"/>
    <property type="evidence" value="ECO:0007669"/>
    <property type="project" value="UniProtKB-KW"/>
</dbReference>
<feature type="region of interest" description="Disordered" evidence="8">
    <location>
        <begin position="67"/>
        <end position="96"/>
    </location>
</feature>
<sequence length="527" mass="59081">MLSLSQMVPILATALTLLAMTIFKADFSLLQAFIYVSIINSLRLALGHIPFCLRAISEAANACSRLKQTSTDKEESKQTTRYGTTYKGHNEKRTENNGELSEDRLLFAAEESDDEGDVVLTLHDITMSLCQGQLVGVCGAVGSGKSSLIQAILGMMVKESGTLAINQSQKIAYVAQQAWIMNATVRENILFGKPFNLKRYKQVIEACSLSMDLEQLPAGDQTEIGERGVNLSGGQKQRVSLARAVYSDTELVLLDDPLSAVDAHVGQHIFTHCITGLLKNKTVLFVTHQLQHIICSFCNWSFTFIISFLNKCDYILMMKDGRIFQEGTHEELMEDKTGEYYSLIKFVCKTSERKEYKHTDLSSKTKQLAPNDTFDRVVFWDYVKAAGGCGSAMIVAIFIVLYSFGMTFVNYWISVWLEANFSIYLKSTFNQYKKMFSKLLSSPLSFFDVTPSGQVMNRFSKDIDEVETSIHYSLDSTCRFLAQVIGSAVLISIAVPYFLISILPALIILNSFFSSIHFLKPYIWNEN</sequence>
<dbReference type="EMBL" id="VXIV02001255">
    <property type="protein sequence ID" value="KAF6033704.1"/>
    <property type="molecule type" value="Genomic_DNA"/>
</dbReference>
<dbReference type="GO" id="GO:0140359">
    <property type="term" value="F:ABC-type transporter activity"/>
    <property type="evidence" value="ECO:0007669"/>
    <property type="project" value="InterPro"/>
</dbReference>
<dbReference type="SMART" id="SM00382">
    <property type="entry name" value="AAA"/>
    <property type="match status" value="1"/>
</dbReference>
<evidence type="ECO:0000256" key="7">
    <source>
        <dbReference type="ARBA" id="ARBA00023136"/>
    </source>
</evidence>
<evidence type="ECO:0000313" key="12">
    <source>
        <dbReference type="EMBL" id="KAF6033704.1"/>
    </source>
</evidence>
<comment type="caution">
    <text evidence="12">The sequence shown here is derived from an EMBL/GenBank/DDBJ whole genome shotgun (WGS) entry which is preliminary data.</text>
</comment>
<evidence type="ECO:0000256" key="8">
    <source>
        <dbReference type="SAM" id="MobiDB-lite"/>
    </source>
</evidence>
<evidence type="ECO:0000259" key="11">
    <source>
        <dbReference type="PROSITE" id="PS50929"/>
    </source>
</evidence>
<dbReference type="FunFam" id="3.40.50.300:FF:000997">
    <property type="entry name" value="Multidrug resistance-associated protein 1"/>
    <property type="match status" value="1"/>
</dbReference>
<keyword evidence="5" id="KW-0067">ATP-binding</keyword>
<dbReference type="Pfam" id="PF00005">
    <property type="entry name" value="ABC_tran"/>
    <property type="match status" value="1"/>
</dbReference>
<keyword evidence="13" id="KW-1185">Reference proteome</keyword>
<dbReference type="InterPro" id="IPR027417">
    <property type="entry name" value="P-loop_NTPase"/>
</dbReference>
<dbReference type="Gene3D" id="3.40.50.300">
    <property type="entry name" value="P-loop containing nucleotide triphosphate hydrolases"/>
    <property type="match status" value="1"/>
</dbReference>
<keyword evidence="4" id="KW-0547">Nucleotide-binding</keyword>
<evidence type="ECO:0000256" key="1">
    <source>
        <dbReference type="ARBA" id="ARBA00004141"/>
    </source>
</evidence>
<organism evidence="12 13">
    <name type="scientific">Bugula neritina</name>
    <name type="common">Brown bryozoan</name>
    <name type="synonym">Sertularia neritina</name>
    <dbReference type="NCBI Taxonomy" id="10212"/>
    <lineage>
        <taxon>Eukaryota</taxon>
        <taxon>Metazoa</taxon>
        <taxon>Spiralia</taxon>
        <taxon>Lophotrochozoa</taxon>
        <taxon>Bryozoa</taxon>
        <taxon>Gymnolaemata</taxon>
        <taxon>Cheilostomatida</taxon>
        <taxon>Flustrina</taxon>
        <taxon>Buguloidea</taxon>
        <taxon>Bugulidae</taxon>
        <taxon>Bugula</taxon>
    </lineage>
</organism>
<keyword evidence="3 9" id="KW-0812">Transmembrane</keyword>
<evidence type="ECO:0000256" key="3">
    <source>
        <dbReference type="ARBA" id="ARBA00022692"/>
    </source>
</evidence>
<feature type="transmembrane region" description="Helical" evidence="9">
    <location>
        <begin position="480"/>
        <end position="513"/>
    </location>
</feature>
<dbReference type="InterPro" id="IPR003593">
    <property type="entry name" value="AAA+_ATPase"/>
</dbReference>
<evidence type="ECO:0000256" key="4">
    <source>
        <dbReference type="ARBA" id="ARBA00022741"/>
    </source>
</evidence>
<dbReference type="PROSITE" id="PS50893">
    <property type="entry name" value="ABC_TRANSPORTER_2"/>
    <property type="match status" value="1"/>
</dbReference>
<dbReference type="Proteomes" id="UP000593567">
    <property type="component" value="Unassembled WGS sequence"/>
</dbReference>
<evidence type="ECO:0000256" key="6">
    <source>
        <dbReference type="ARBA" id="ARBA00022989"/>
    </source>
</evidence>
<dbReference type="InterPro" id="IPR011527">
    <property type="entry name" value="ABC1_TM_dom"/>
</dbReference>
<evidence type="ECO:0000259" key="10">
    <source>
        <dbReference type="PROSITE" id="PS50893"/>
    </source>
</evidence>
<comment type="subcellular location">
    <subcellularLocation>
        <location evidence="1">Membrane</location>
        <topology evidence="1">Multi-pass membrane protein</topology>
    </subcellularLocation>
</comment>
<dbReference type="InterPro" id="IPR050173">
    <property type="entry name" value="ABC_transporter_C-like"/>
</dbReference>
<dbReference type="PANTHER" id="PTHR24223:SF447">
    <property type="entry name" value="MULTIDRUG RESISTANCE-ASSOCIATED PROTEIN 5"/>
    <property type="match status" value="1"/>
</dbReference>
<proteinExistence type="predicted"/>
<evidence type="ECO:0000256" key="5">
    <source>
        <dbReference type="ARBA" id="ARBA00022840"/>
    </source>
</evidence>
<dbReference type="AlphaFoldDB" id="A0A7J7K6X8"/>
<dbReference type="GO" id="GO:0016020">
    <property type="term" value="C:membrane"/>
    <property type="evidence" value="ECO:0007669"/>
    <property type="project" value="UniProtKB-SubCell"/>
</dbReference>
<dbReference type="CDD" id="cd03250">
    <property type="entry name" value="ABCC_MRP_domain1"/>
    <property type="match status" value="1"/>
</dbReference>
<gene>
    <name evidence="12" type="ORF">EB796_007983</name>
</gene>
<keyword evidence="7 9" id="KW-0472">Membrane</keyword>
<dbReference type="InterPro" id="IPR036640">
    <property type="entry name" value="ABC1_TM_sf"/>
</dbReference>
<dbReference type="InterPro" id="IPR003439">
    <property type="entry name" value="ABC_transporter-like_ATP-bd"/>
</dbReference>
<protein>
    <submittedName>
        <fullName evidence="12">ABCC5</fullName>
    </submittedName>
</protein>
<keyword evidence="2" id="KW-0813">Transport</keyword>
<dbReference type="OrthoDB" id="6500128at2759"/>
<dbReference type="Pfam" id="PF00664">
    <property type="entry name" value="ABC_membrane"/>
    <property type="match status" value="1"/>
</dbReference>
<feature type="domain" description="ABC transmembrane type-1" evidence="11">
    <location>
        <begin position="434"/>
        <end position="509"/>
    </location>
</feature>
<dbReference type="InterPro" id="IPR017871">
    <property type="entry name" value="ABC_transporter-like_CS"/>
</dbReference>
<evidence type="ECO:0000256" key="9">
    <source>
        <dbReference type="SAM" id="Phobius"/>
    </source>
</evidence>
<reference evidence="12" key="1">
    <citation type="submission" date="2020-06" db="EMBL/GenBank/DDBJ databases">
        <title>Draft genome of Bugula neritina, a colonial animal packing powerful symbionts and potential medicines.</title>
        <authorList>
            <person name="Rayko M."/>
        </authorList>
    </citation>
    <scope>NUCLEOTIDE SEQUENCE [LARGE SCALE GENOMIC DNA]</scope>
    <source>
        <strain evidence="12">Kwan_BN1</strain>
    </source>
</reference>
<dbReference type="PANTHER" id="PTHR24223">
    <property type="entry name" value="ATP-BINDING CASSETTE SUB-FAMILY C"/>
    <property type="match status" value="1"/>
</dbReference>
<evidence type="ECO:0000256" key="2">
    <source>
        <dbReference type="ARBA" id="ARBA00022448"/>
    </source>
</evidence>
<dbReference type="PROSITE" id="PS50929">
    <property type="entry name" value="ABC_TM1F"/>
    <property type="match status" value="1"/>
</dbReference>
<accession>A0A7J7K6X8</accession>
<feature type="domain" description="ABC transporter" evidence="10">
    <location>
        <begin position="100"/>
        <end position="345"/>
    </location>
</feature>
<dbReference type="GO" id="GO:0016887">
    <property type="term" value="F:ATP hydrolysis activity"/>
    <property type="evidence" value="ECO:0007669"/>
    <property type="project" value="InterPro"/>
</dbReference>
<dbReference type="PROSITE" id="PS00211">
    <property type="entry name" value="ABC_TRANSPORTER_1"/>
    <property type="match status" value="1"/>
</dbReference>
<keyword evidence="6 9" id="KW-1133">Transmembrane helix</keyword>
<dbReference type="Gene3D" id="1.20.1560.10">
    <property type="entry name" value="ABC transporter type 1, transmembrane domain"/>
    <property type="match status" value="1"/>
</dbReference>
<dbReference type="SUPFAM" id="SSF90123">
    <property type="entry name" value="ABC transporter transmembrane region"/>
    <property type="match status" value="1"/>
</dbReference>
<feature type="transmembrane region" description="Helical" evidence="9">
    <location>
        <begin position="392"/>
        <end position="413"/>
    </location>
</feature>